<sequence length="28" mass="3282">MEYLEKKHVVHRDLATRNILVGITSCVR</sequence>
<accession>A0ABN9GX48</accession>
<name>A0ABN9GX48_9NEOB</name>
<evidence type="ECO:0000313" key="3">
    <source>
        <dbReference type="Proteomes" id="UP001162483"/>
    </source>
</evidence>
<dbReference type="InterPro" id="IPR000719">
    <property type="entry name" value="Prot_kinase_dom"/>
</dbReference>
<gene>
    <name evidence="2" type="ORF">SPARVUS_LOCUS14652667</name>
</gene>
<proteinExistence type="predicted"/>
<evidence type="ECO:0000259" key="1">
    <source>
        <dbReference type="PROSITE" id="PS50011"/>
    </source>
</evidence>
<reference evidence="2" key="1">
    <citation type="submission" date="2023-05" db="EMBL/GenBank/DDBJ databases">
        <authorList>
            <person name="Stuckert A."/>
        </authorList>
    </citation>
    <scope>NUCLEOTIDE SEQUENCE</scope>
</reference>
<feature type="domain" description="Protein kinase" evidence="1">
    <location>
        <begin position="1"/>
        <end position="28"/>
    </location>
</feature>
<dbReference type="SUPFAM" id="SSF56112">
    <property type="entry name" value="Protein kinase-like (PK-like)"/>
    <property type="match status" value="1"/>
</dbReference>
<evidence type="ECO:0000313" key="2">
    <source>
        <dbReference type="EMBL" id="CAI9612151.1"/>
    </source>
</evidence>
<dbReference type="Pfam" id="PF07714">
    <property type="entry name" value="PK_Tyr_Ser-Thr"/>
    <property type="match status" value="1"/>
</dbReference>
<dbReference type="Gene3D" id="1.10.510.10">
    <property type="entry name" value="Transferase(Phosphotransferase) domain 1"/>
    <property type="match status" value="1"/>
</dbReference>
<organism evidence="2 3">
    <name type="scientific">Staurois parvus</name>
    <dbReference type="NCBI Taxonomy" id="386267"/>
    <lineage>
        <taxon>Eukaryota</taxon>
        <taxon>Metazoa</taxon>
        <taxon>Chordata</taxon>
        <taxon>Craniata</taxon>
        <taxon>Vertebrata</taxon>
        <taxon>Euteleostomi</taxon>
        <taxon>Amphibia</taxon>
        <taxon>Batrachia</taxon>
        <taxon>Anura</taxon>
        <taxon>Neobatrachia</taxon>
        <taxon>Ranoidea</taxon>
        <taxon>Ranidae</taxon>
        <taxon>Staurois</taxon>
    </lineage>
</organism>
<dbReference type="Proteomes" id="UP001162483">
    <property type="component" value="Unassembled WGS sequence"/>
</dbReference>
<dbReference type="InterPro" id="IPR008266">
    <property type="entry name" value="Tyr_kinase_AS"/>
</dbReference>
<dbReference type="PROSITE" id="PS00109">
    <property type="entry name" value="PROTEIN_KINASE_TYR"/>
    <property type="match status" value="1"/>
</dbReference>
<protein>
    <recommendedName>
        <fullName evidence="1">Protein kinase domain-containing protein</fullName>
    </recommendedName>
</protein>
<dbReference type="InterPro" id="IPR001245">
    <property type="entry name" value="Ser-Thr/Tyr_kinase_cat_dom"/>
</dbReference>
<keyword evidence="3" id="KW-1185">Reference proteome</keyword>
<dbReference type="EMBL" id="CATNWA010019238">
    <property type="protein sequence ID" value="CAI9612151.1"/>
    <property type="molecule type" value="Genomic_DNA"/>
</dbReference>
<comment type="caution">
    <text evidence="2">The sequence shown here is derived from an EMBL/GenBank/DDBJ whole genome shotgun (WGS) entry which is preliminary data.</text>
</comment>
<dbReference type="PROSITE" id="PS50011">
    <property type="entry name" value="PROTEIN_KINASE_DOM"/>
    <property type="match status" value="1"/>
</dbReference>
<dbReference type="InterPro" id="IPR011009">
    <property type="entry name" value="Kinase-like_dom_sf"/>
</dbReference>